<keyword evidence="1" id="KW-0175">Coiled coil</keyword>
<feature type="coiled-coil region" evidence="1">
    <location>
        <begin position="530"/>
        <end position="570"/>
    </location>
</feature>
<evidence type="ECO:0000256" key="2">
    <source>
        <dbReference type="SAM" id="MobiDB-lite"/>
    </source>
</evidence>
<evidence type="ECO:0000256" key="1">
    <source>
        <dbReference type="SAM" id="Coils"/>
    </source>
</evidence>
<dbReference type="Pfam" id="PF09718">
    <property type="entry name" value="Tape_meas_lam_C"/>
    <property type="match status" value="1"/>
</dbReference>
<dbReference type="EMBL" id="CP098736">
    <property type="protein sequence ID" value="USE78904.1"/>
    <property type="molecule type" value="Genomic_DNA"/>
</dbReference>
<organism evidence="5 6">
    <name type="scientific">Cupriavidus gilardii</name>
    <dbReference type="NCBI Taxonomy" id="82541"/>
    <lineage>
        <taxon>Bacteria</taxon>
        <taxon>Pseudomonadati</taxon>
        <taxon>Pseudomonadota</taxon>
        <taxon>Betaproteobacteria</taxon>
        <taxon>Burkholderiales</taxon>
        <taxon>Burkholderiaceae</taxon>
        <taxon>Cupriavidus</taxon>
    </lineage>
</organism>
<keyword evidence="6" id="KW-1185">Reference proteome</keyword>
<proteinExistence type="predicted"/>
<dbReference type="Pfam" id="PF24622">
    <property type="entry name" value="TMP_4"/>
    <property type="match status" value="1"/>
</dbReference>
<dbReference type="NCBIfam" id="TIGR01541">
    <property type="entry name" value="tape_meas_lam_C"/>
    <property type="match status" value="1"/>
</dbReference>
<dbReference type="InterPro" id="IPR006431">
    <property type="entry name" value="Phage_tape_meas_C"/>
</dbReference>
<evidence type="ECO:0000313" key="6">
    <source>
        <dbReference type="Proteomes" id="UP001056648"/>
    </source>
</evidence>
<dbReference type="Pfam" id="PF06791">
    <property type="entry name" value="TMP_2"/>
    <property type="match status" value="1"/>
</dbReference>
<dbReference type="RefSeq" id="WP_252252641.1">
    <property type="nucleotide sequence ID" value="NZ_CP098736.1"/>
</dbReference>
<accession>A0ABY4VNY1</accession>
<protein>
    <submittedName>
        <fullName evidence="5">Phage tail tape measure protein</fullName>
    </submittedName>
</protein>
<feature type="region of interest" description="Disordered" evidence="2">
    <location>
        <begin position="34"/>
        <end position="57"/>
    </location>
</feature>
<gene>
    <name evidence="5" type="ORF">NDR89_19915</name>
</gene>
<reference evidence="5" key="1">
    <citation type="submission" date="2022-06" db="EMBL/GenBank/DDBJ databases">
        <title>Complete genome sequence and characterization of Cupriavidus gilardii QJ1 isolated from contaminating cells.</title>
        <authorList>
            <person name="Qi J."/>
        </authorList>
    </citation>
    <scope>NUCLEOTIDE SEQUENCE</scope>
    <source>
        <strain evidence="5">QJ1</strain>
    </source>
</reference>
<dbReference type="Proteomes" id="UP001056648">
    <property type="component" value="Chromosome 2"/>
</dbReference>
<feature type="domain" description="Bacteriophage tail tape measure C-terminal" evidence="4">
    <location>
        <begin position="722"/>
        <end position="796"/>
    </location>
</feature>
<feature type="domain" description="Bacteriophage tail tape measure N-terminal" evidence="3">
    <location>
        <begin position="115"/>
        <end position="317"/>
    </location>
</feature>
<feature type="region of interest" description="Disordered" evidence="2">
    <location>
        <begin position="442"/>
        <end position="481"/>
    </location>
</feature>
<evidence type="ECO:0000259" key="4">
    <source>
        <dbReference type="Pfam" id="PF09718"/>
    </source>
</evidence>
<evidence type="ECO:0000313" key="5">
    <source>
        <dbReference type="EMBL" id="USE78904.1"/>
    </source>
</evidence>
<dbReference type="InterPro" id="IPR009628">
    <property type="entry name" value="Phage_tape_measure_N"/>
</dbReference>
<evidence type="ECO:0000259" key="3">
    <source>
        <dbReference type="Pfam" id="PF06791"/>
    </source>
</evidence>
<sequence>MSEVVGKATLQADADVSGIKAGFAEAKKSVQDFEQAAAKSGQNTSRSVRGMGDAAREASDRMDAAARRFLQSLERQADRAGKTAAEYAALRAQQLGVSDAAAPFVARLKAAEAATDGLGISARQTAAALRMVPAQFTDIVTQLAGGQSPLLILTQQGGQLKDMFGGIGPAARALGGYVAGLVNPFTLSAGAAAALAFAFEKGSRESTAYQRALISSGNAAGATAAQLAGMAQRISETVGTQGAAAEALTQLAATGRIGGEQFESLASAALAWQKATGTAIDDTVKHYVALGEEPVKASLKLNEQYNYLTFAVYEQIRALEEQGRKDEAAALAQQTFADAMSKRSDQIMRSLGLLERGWNSVAGAAKSAWDYMLGIGRPDTLADVRRNIADVQAELAKMGDGSGFGSTAGGAATGDGNRRRAGALARLRALQAQERALQADAEKAKADADDKAAEREKMAARQRLDAQEKATRTRAQQRKEEIDQLKRDAKTLGLAADEYNRRVALINEKYKDPRGPRAKAYTEDAGTRFLDQLRQQQAALRAQLLDTDKLTSAEKARAEFEQQIADIKTKKVLTADQKSLLAREAEIRRQLELNVAANAEVEAKKAATQEQERQNRLLEQARTQAIGIDARIRESAASRAEQYDRQLSVFGLGSQAREQLASTQAVYREFDRIRTDWIKTMSEKGLVGTDLYVDQINRIRDAQKDALSQLDRYYESLREKQGDWKYGAMAAMSDYRDYAANVADQTGRLFGGLFQGLEDSVVKFAMTGKLSFGDFAKSVIADLARIQARAAISGLAQMGINFVGSLFAAGAGAAATSGSAWNAFSTGPSAAAYTSTTGATGTGMFSNPTPMFGGFRAGGGNVEAGKAYVVGEKRPEVFVPAQSGRILPSVGGGDIYVSTQVNMQDGTSQTQVNGGDAALGKQVGDMVNAAVSDRLNREMRQGGLLWRMRMGQA</sequence>
<name>A0ABY4VNY1_9BURK</name>